<feature type="transmembrane region" description="Helical" evidence="1">
    <location>
        <begin position="108"/>
        <end position="133"/>
    </location>
</feature>
<feature type="transmembrane region" description="Helical" evidence="1">
    <location>
        <begin position="22"/>
        <end position="44"/>
    </location>
</feature>
<feature type="transmembrane region" description="Helical" evidence="1">
    <location>
        <begin position="179"/>
        <end position="199"/>
    </location>
</feature>
<dbReference type="Proteomes" id="UP000065220">
    <property type="component" value="Chromosome"/>
</dbReference>
<evidence type="ECO:0000256" key="1">
    <source>
        <dbReference type="SAM" id="Phobius"/>
    </source>
</evidence>
<accession>A0A120KL45</accession>
<dbReference type="Pfam" id="PF04854">
    <property type="entry name" value="DUF624"/>
    <property type="match status" value="1"/>
</dbReference>
<dbReference type="KEGG" id="ard:AXF14_06155"/>
<proteinExistence type="predicted"/>
<dbReference type="STRING" id="111015.AXF14_06155"/>
<dbReference type="RefSeq" id="WP_067941715.1">
    <property type="nucleotide sequence ID" value="NZ_CAUSVG010000105.1"/>
</dbReference>
<keyword evidence="3" id="KW-1185">Reference proteome</keyword>
<protein>
    <recommendedName>
        <fullName evidence="4">Beta-carotene 15,15'-monooxygenase</fullName>
    </recommendedName>
</protein>
<organism evidence="2 3">
    <name type="scientific">Actinomyces radicidentis</name>
    <dbReference type="NCBI Taxonomy" id="111015"/>
    <lineage>
        <taxon>Bacteria</taxon>
        <taxon>Bacillati</taxon>
        <taxon>Actinomycetota</taxon>
        <taxon>Actinomycetes</taxon>
        <taxon>Actinomycetales</taxon>
        <taxon>Actinomycetaceae</taxon>
        <taxon>Actinomyces</taxon>
    </lineage>
</organism>
<gene>
    <name evidence="2" type="ORF">AXF14_06155</name>
</gene>
<sequence>MAGLLSPGTPFHRAWSSAADLVLVNVVTLVASAPLVTAGAALTACARVTAEMARDEEGYVLRTWWRSFRGALLQSLAWWLPVLALAGTGAVAYVLAGSGAASAGTAGAVSGLVLAGSALVTGILVWLVPLVALFENTVAGHLANAVRLAVGRLGTTLVALAVLVAPLVLVVVLPGSRTAVAWFEVLLGVAFAAYLIALLQRRVMGDLRESAA</sequence>
<keyword evidence="1" id="KW-1133">Transmembrane helix</keyword>
<dbReference type="OrthoDB" id="4420878at2"/>
<evidence type="ECO:0000313" key="3">
    <source>
        <dbReference type="Proteomes" id="UP000065220"/>
    </source>
</evidence>
<feature type="transmembrane region" description="Helical" evidence="1">
    <location>
        <begin position="76"/>
        <end position="96"/>
    </location>
</feature>
<dbReference type="AlphaFoldDB" id="A0A120KL45"/>
<keyword evidence="1" id="KW-0472">Membrane</keyword>
<evidence type="ECO:0008006" key="4">
    <source>
        <dbReference type="Google" id="ProtNLM"/>
    </source>
</evidence>
<reference evidence="3" key="1">
    <citation type="submission" date="2016-02" db="EMBL/GenBank/DDBJ databases">
        <authorList>
            <person name="Holder M.E."/>
            <person name="Ajami N.J."/>
            <person name="Petrosino J.F."/>
        </authorList>
    </citation>
    <scope>NUCLEOTIDE SEQUENCE [LARGE SCALE GENOMIC DNA]</scope>
    <source>
        <strain evidence="3">CCUG 36733</strain>
    </source>
</reference>
<name>A0A120KL45_ACTRD</name>
<dbReference type="EMBL" id="CP014228">
    <property type="protein sequence ID" value="AMD87245.1"/>
    <property type="molecule type" value="Genomic_DNA"/>
</dbReference>
<keyword evidence="1" id="KW-0812">Transmembrane</keyword>
<evidence type="ECO:0000313" key="2">
    <source>
        <dbReference type="EMBL" id="AMD87245.1"/>
    </source>
</evidence>
<dbReference type="InterPro" id="IPR006938">
    <property type="entry name" value="DUF624"/>
</dbReference>
<feature type="transmembrane region" description="Helical" evidence="1">
    <location>
        <begin position="153"/>
        <end position="173"/>
    </location>
</feature>